<proteinExistence type="predicted"/>
<reference evidence="2" key="2">
    <citation type="submission" date="2020-09" db="EMBL/GenBank/DDBJ databases">
        <authorList>
            <person name="Sun Q."/>
            <person name="Zhou Y."/>
        </authorList>
    </citation>
    <scope>NUCLEOTIDE SEQUENCE</scope>
    <source>
        <strain evidence="2">CGMCC 1.12777</strain>
    </source>
</reference>
<keyword evidence="3" id="KW-1185">Reference proteome</keyword>
<comment type="caution">
    <text evidence="2">The sequence shown here is derived from an EMBL/GenBank/DDBJ whole genome shotgun (WGS) entry which is preliminary data.</text>
</comment>
<dbReference type="Pfam" id="PF04754">
    <property type="entry name" value="Transposase_31"/>
    <property type="match status" value="1"/>
</dbReference>
<dbReference type="AlphaFoldDB" id="A0A8J3EKW2"/>
<feature type="domain" description="Transposase (putative) YhgA-like" evidence="1">
    <location>
        <begin position="69"/>
        <end position="119"/>
    </location>
</feature>
<evidence type="ECO:0000313" key="3">
    <source>
        <dbReference type="Proteomes" id="UP000656813"/>
    </source>
</evidence>
<accession>A0A8J3EKW2</accession>
<organism evidence="2 3">
    <name type="scientific">Pullulanibacillus pueri</name>
    <dbReference type="NCBI Taxonomy" id="1437324"/>
    <lineage>
        <taxon>Bacteria</taxon>
        <taxon>Bacillati</taxon>
        <taxon>Bacillota</taxon>
        <taxon>Bacilli</taxon>
        <taxon>Bacillales</taxon>
        <taxon>Sporolactobacillaceae</taxon>
        <taxon>Pullulanibacillus</taxon>
    </lineage>
</organism>
<protein>
    <recommendedName>
        <fullName evidence="1">Transposase (putative) YhgA-like domain-containing protein</fullName>
    </recommendedName>
</protein>
<sequence length="192" mass="23195">MSAPVLVLREESSLYQDRDRLWKEIITEMFEPFILFSMPSLYEKLDWNRKPEMLEQELHRLSVQKKGKRETDKLVKVFLKNGKEQWILVHIEIQGSPDTDFSYRMFQYFYRILDKYKQKIVAIALLTDDRKSFKPQSFHYDFYGTQLTYSYNTFKLMEMDEQQLQRSQNPSSVSCFIKLKRGTIINKQVKNF</sequence>
<evidence type="ECO:0000259" key="1">
    <source>
        <dbReference type="Pfam" id="PF04754"/>
    </source>
</evidence>
<dbReference type="RefSeq" id="WP_188496085.1">
    <property type="nucleotide sequence ID" value="NZ_BMFV01000004.1"/>
</dbReference>
<dbReference type="Proteomes" id="UP000656813">
    <property type="component" value="Unassembled WGS sequence"/>
</dbReference>
<evidence type="ECO:0000313" key="2">
    <source>
        <dbReference type="EMBL" id="GGH76773.1"/>
    </source>
</evidence>
<dbReference type="EMBL" id="BMFV01000004">
    <property type="protein sequence ID" value="GGH76773.1"/>
    <property type="molecule type" value="Genomic_DNA"/>
</dbReference>
<name>A0A8J3EKW2_9BACL</name>
<reference evidence="2" key="1">
    <citation type="journal article" date="2014" name="Int. J. Syst. Evol. Microbiol.">
        <title>Complete genome sequence of Corynebacterium casei LMG S-19264T (=DSM 44701T), isolated from a smear-ripened cheese.</title>
        <authorList>
            <consortium name="US DOE Joint Genome Institute (JGI-PGF)"/>
            <person name="Walter F."/>
            <person name="Albersmeier A."/>
            <person name="Kalinowski J."/>
            <person name="Ruckert C."/>
        </authorList>
    </citation>
    <scope>NUCLEOTIDE SEQUENCE</scope>
    <source>
        <strain evidence="2">CGMCC 1.12777</strain>
    </source>
</reference>
<dbReference type="InterPro" id="IPR006842">
    <property type="entry name" value="Transposase_31"/>
</dbReference>
<gene>
    <name evidence="2" type="ORF">GCM10007096_07680</name>
</gene>